<dbReference type="SMART" id="SM00867">
    <property type="entry name" value="YceI"/>
    <property type="match status" value="1"/>
</dbReference>
<feature type="signal peptide" evidence="1">
    <location>
        <begin position="1"/>
        <end position="27"/>
    </location>
</feature>
<name>A0A1I2C2P3_9GAMM</name>
<sequence length="208" mass="22195">MHAIAHRPLRTLIAAAALVLAGASAHAASATYIIDPTHTYPSFEADHFGGLSVWRGKFNRTSGKITLDKAAGSGTVDITVDMNSANFGLDKMDEAARGPELFETAKYPTATYKGKLAGFVDGKPTKVVGELTLHGVTRPLELAVNSFKCMPHPLLKRELCGADASASFQRDAFGMSGGKDYGFKMDVALRIQVEAIVDEADARKVAVR</sequence>
<evidence type="ECO:0000313" key="3">
    <source>
        <dbReference type="EMBL" id="SFE62706.1"/>
    </source>
</evidence>
<evidence type="ECO:0000313" key="4">
    <source>
        <dbReference type="Proteomes" id="UP000199477"/>
    </source>
</evidence>
<dbReference type="Proteomes" id="UP000199477">
    <property type="component" value="Unassembled WGS sequence"/>
</dbReference>
<dbReference type="InterPro" id="IPR036761">
    <property type="entry name" value="TTHA0802/YceI-like_sf"/>
</dbReference>
<dbReference type="Pfam" id="PF04264">
    <property type="entry name" value="YceI"/>
    <property type="match status" value="1"/>
</dbReference>
<keyword evidence="4" id="KW-1185">Reference proteome</keyword>
<dbReference type="PANTHER" id="PTHR34406:SF2">
    <property type="entry name" value="PERIPLASMIC PROTEIN"/>
    <property type="match status" value="1"/>
</dbReference>
<gene>
    <name evidence="3" type="ORF">SAMN02799615_01344</name>
</gene>
<accession>A0A1I2C2P3</accession>
<dbReference type="STRING" id="500610.SAMN02799615_01344"/>
<dbReference type="AlphaFoldDB" id="A0A1I2C2P3"/>
<dbReference type="EMBL" id="FONH01000003">
    <property type="protein sequence ID" value="SFE62706.1"/>
    <property type="molecule type" value="Genomic_DNA"/>
</dbReference>
<feature type="chain" id="PRO_5011618079" evidence="1">
    <location>
        <begin position="28"/>
        <end position="208"/>
    </location>
</feature>
<protein>
    <submittedName>
        <fullName evidence="3">Polyisoprenoid-binding protein YceI</fullName>
    </submittedName>
</protein>
<keyword evidence="1" id="KW-0732">Signal</keyword>
<reference evidence="4" key="1">
    <citation type="submission" date="2016-10" db="EMBL/GenBank/DDBJ databases">
        <authorList>
            <person name="Varghese N."/>
            <person name="Submissions S."/>
        </authorList>
    </citation>
    <scope>NUCLEOTIDE SEQUENCE [LARGE SCALE GENOMIC DNA]</scope>
    <source>
        <strain evidence="4">UNC178MFTsu3.1</strain>
    </source>
</reference>
<feature type="domain" description="Lipid/polyisoprenoid-binding YceI-like" evidence="2">
    <location>
        <begin position="31"/>
        <end position="196"/>
    </location>
</feature>
<dbReference type="InterPro" id="IPR007372">
    <property type="entry name" value="Lipid/polyisoprenoid-bd_YceI"/>
</dbReference>
<dbReference type="RefSeq" id="WP_035323747.1">
    <property type="nucleotide sequence ID" value="NZ_FONH01000003.1"/>
</dbReference>
<dbReference type="SUPFAM" id="SSF101874">
    <property type="entry name" value="YceI-like"/>
    <property type="match status" value="1"/>
</dbReference>
<evidence type="ECO:0000256" key="1">
    <source>
        <dbReference type="SAM" id="SignalP"/>
    </source>
</evidence>
<proteinExistence type="predicted"/>
<organism evidence="3 4">
    <name type="scientific">Dyella marensis</name>
    <dbReference type="NCBI Taxonomy" id="500610"/>
    <lineage>
        <taxon>Bacteria</taxon>
        <taxon>Pseudomonadati</taxon>
        <taxon>Pseudomonadota</taxon>
        <taxon>Gammaproteobacteria</taxon>
        <taxon>Lysobacterales</taxon>
        <taxon>Rhodanobacteraceae</taxon>
        <taxon>Dyella</taxon>
    </lineage>
</organism>
<dbReference type="Gene3D" id="2.40.128.110">
    <property type="entry name" value="Lipid/polyisoprenoid-binding, YceI-like"/>
    <property type="match status" value="1"/>
</dbReference>
<evidence type="ECO:0000259" key="2">
    <source>
        <dbReference type="SMART" id="SM00867"/>
    </source>
</evidence>
<dbReference type="PANTHER" id="PTHR34406">
    <property type="entry name" value="PROTEIN YCEI"/>
    <property type="match status" value="1"/>
</dbReference>